<feature type="compositionally biased region" description="Polar residues" evidence="1">
    <location>
        <begin position="215"/>
        <end position="232"/>
    </location>
</feature>
<evidence type="ECO:0000256" key="1">
    <source>
        <dbReference type="SAM" id="MobiDB-lite"/>
    </source>
</evidence>
<feature type="region of interest" description="Disordered" evidence="1">
    <location>
        <begin position="139"/>
        <end position="260"/>
    </location>
</feature>
<reference evidence="2 3" key="1">
    <citation type="journal article" date="2011" name="Nat. Genet.">
        <title>The genome of the mesopolyploid crop species Brassica rapa.</title>
        <authorList>
            <consortium name="Brassica rapa Genome Sequencing Project Consortium"/>
            <person name="Wang X."/>
            <person name="Wang H."/>
            <person name="Wang J."/>
            <person name="Sun R."/>
            <person name="Wu J."/>
            <person name="Liu S."/>
            <person name="Bai Y."/>
            <person name="Mun J.H."/>
            <person name="Bancroft I."/>
            <person name="Cheng F."/>
            <person name="Huang S."/>
            <person name="Li X."/>
            <person name="Hua W."/>
            <person name="Wang J."/>
            <person name="Wang X."/>
            <person name="Freeling M."/>
            <person name="Pires J.C."/>
            <person name="Paterson A.H."/>
            <person name="Chalhoub B."/>
            <person name="Wang B."/>
            <person name="Hayward A."/>
            <person name="Sharpe A.G."/>
            <person name="Park B.S."/>
            <person name="Weisshaar B."/>
            <person name="Liu B."/>
            <person name="Li B."/>
            <person name="Liu B."/>
            <person name="Tong C."/>
            <person name="Song C."/>
            <person name="Duran C."/>
            <person name="Peng C."/>
            <person name="Geng C."/>
            <person name="Koh C."/>
            <person name="Lin C."/>
            <person name="Edwards D."/>
            <person name="Mu D."/>
            <person name="Shen D."/>
            <person name="Soumpourou E."/>
            <person name="Li F."/>
            <person name="Fraser F."/>
            <person name="Conant G."/>
            <person name="Lassalle G."/>
            <person name="King G.J."/>
            <person name="Bonnema G."/>
            <person name="Tang H."/>
            <person name="Wang H."/>
            <person name="Belcram H."/>
            <person name="Zhou H."/>
            <person name="Hirakawa H."/>
            <person name="Abe H."/>
            <person name="Guo H."/>
            <person name="Wang H."/>
            <person name="Jin H."/>
            <person name="Parkin I.A."/>
            <person name="Batley J."/>
            <person name="Kim J.S."/>
            <person name="Just J."/>
            <person name="Li J."/>
            <person name="Xu J."/>
            <person name="Deng J."/>
            <person name="Kim J.A."/>
            <person name="Li J."/>
            <person name="Yu J."/>
            <person name="Meng J."/>
            <person name="Wang J."/>
            <person name="Min J."/>
            <person name="Poulain J."/>
            <person name="Wang J."/>
            <person name="Hatakeyama K."/>
            <person name="Wu K."/>
            <person name="Wang L."/>
            <person name="Fang L."/>
            <person name="Trick M."/>
            <person name="Links M.G."/>
            <person name="Zhao M."/>
            <person name="Jin M."/>
            <person name="Ramchiary N."/>
            <person name="Drou N."/>
            <person name="Berkman P.J."/>
            <person name="Cai Q."/>
            <person name="Huang Q."/>
            <person name="Li R."/>
            <person name="Tabata S."/>
            <person name="Cheng S."/>
            <person name="Zhang S."/>
            <person name="Zhang S."/>
            <person name="Huang S."/>
            <person name="Sato S."/>
            <person name="Sun S."/>
            <person name="Kwon S.J."/>
            <person name="Choi S.R."/>
            <person name="Lee T.H."/>
            <person name="Fan W."/>
            <person name="Zhao X."/>
            <person name="Tan X."/>
            <person name="Xu X."/>
            <person name="Wang Y."/>
            <person name="Qiu Y."/>
            <person name="Yin Y."/>
            <person name="Li Y."/>
            <person name="Du Y."/>
            <person name="Liao Y."/>
            <person name="Lim Y."/>
            <person name="Narusaka Y."/>
            <person name="Wang Y."/>
            <person name="Wang Z."/>
            <person name="Li Z."/>
            <person name="Wang Z."/>
            <person name="Xiong Z."/>
            <person name="Zhang Z."/>
        </authorList>
    </citation>
    <scope>NUCLEOTIDE SEQUENCE [LARGE SCALE GENOMIC DNA]</scope>
    <source>
        <strain evidence="2 3">cv. Chiifu-401-42</strain>
    </source>
</reference>
<dbReference type="OMA" id="SSIQCYS"/>
<accession>M4CTZ4</accession>
<dbReference type="HOGENOM" id="CLU_067205_0_0_1"/>
<evidence type="ECO:0000313" key="2">
    <source>
        <dbReference type="EnsemblPlants" id="Bra007688.1-P"/>
    </source>
</evidence>
<dbReference type="AlphaFoldDB" id="M4CTZ4"/>
<feature type="compositionally biased region" description="Low complexity" evidence="1">
    <location>
        <begin position="246"/>
        <end position="257"/>
    </location>
</feature>
<feature type="compositionally biased region" description="Basic residues" evidence="1">
    <location>
        <begin position="150"/>
        <end position="161"/>
    </location>
</feature>
<feature type="compositionally biased region" description="Basic and acidic residues" evidence="1">
    <location>
        <begin position="139"/>
        <end position="148"/>
    </location>
</feature>
<evidence type="ECO:0000313" key="3">
    <source>
        <dbReference type="Proteomes" id="UP000011750"/>
    </source>
</evidence>
<name>M4CTZ4_BRACM</name>
<proteinExistence type="predicted"/>
<dbReference type="Proteomes" id="UP000011750">
    <property type="component" value="Chromosome A09"/>
</dbReference>
<reference evidence="2 3" key="2">
    <citation type="journal article" date="2018" name="Hortic Res">
        <title>Improved Brassica rapa reference genome by single-molecule sequencing and chromosome conformation capture technologies.</title>
        <authorList>
            <person name="Zhang L."/>
            <person name="Cai X."/>
            <person name="Wu J."/>
            <person name="Liu M."/>
            <person name="Grob S."/>
            <person name="Cheng F."/>
            <person name="Liang J."/>
            <person name="Cai C."/>
            <person name="Liu Z."/>
            <person name="Liu B."/>
            <person name="Wang F."/>
            <person name="Li S."/>
            <person name="Liu F."/>
            <person name="Li X."/>
            <person name="Cheng L."/>
            <person name="Yang W."/>
            <person name="Li M.H."/>
            <person name="Grossniklaus U."/>
            <person name="Zheng H."/>
            <person name="Wang X."/>
        </authorList>
    </citation>
    <scope>NUCLEOTIDE SEQUENCE [LARGE SCALE GENOMIC DNA]</scope>
    <source>
        <strain evidence="2 3">cv. Chiifu-401-42</strain>
    </source>
</reference>
<reference evidence="2" key="3">
    <citation type="submission" date="2023-03" db="UniProtKB">
        <authorList>
            <consortium name="EnsemblPlants"/>
        </authorList>
    </citation>
    <scope>IDENTIFICATION</scope>
    <source>
        <strain evidence="2">cv. Chiifu-401-42</strain>
    </source>
</reference>
<sequence>MFAARVRASLKLLLHGTSLNRNRYYSTFISIFFQIFESAGNENFSKWLIRCVFTGEIVATSRRVVLDRFNDGDETLTSLRVNGSGVRTKLFNWGFHSSSIQCYSSESDVGVKAHTNMDDLFSELGSVKKDRNREAVVELLTKKPELSQKTKGKKKKKKKKEKHEQASDSVSKPKLLTEKTEASESVSKPKLLTEKPEASWKTNGKSKMEAHASSPARNVTDSFSKPTESSSPTDHESKAQEEKETSSNCSSTSVTPSKHPSSVLVIRIGNLNSETTDSEIHSRCLSIGSFEGLARVSEDSVEVSFRARNMNEANSILKKLNKATVDHTKWTAEIVPEAKEASKEQMGMRISSSFEDMKTQLMMRQILVRDLEMLVHSVVHLENHPMDQEGTKALQCSQDA</sequence>
<evidence type="ECO:0008006" key="4">
    <source>
        <dbReference type="Google" id="ProtNLM"/>
    </source>
</evidence>
<dbReference type="eggNOG" id="ENOG502S4IH">
    <property type="taxonomic scope" value="Eukaryota"/>
</dbReference>
<dbReference type="FunCoup" id="M4CTZ4">
    <property type="interactions" value="63"/>
</dbReference>
<feature type="compositionally biased region" description="Basic and acidic residues" evidence="1">
    <location>
        <begin position="233"/>
        <end position="245"/>
    </location>
</feature>
<keyword evidence="3" id="KW-1185">Reference proteome</keyword>
<organism evidence="2 3">
    <name type="scientific">Brassica campestris</name>
    <name type="common">Field mustard</name>
    <dbReference type="NCBI Taxonomy" id="3711"/>
    <lineage>
        <taxon>Eukaryota</taxon>
        <taxon>Viridiplantae</taxon>
        <taxon>Streptophyta</taxon>
        <taxon>Embryophyta</taxon>
        <taxon>Tracheophyta</taxon>
        <taxon>Spermatophyta</taxon>
        <taxon>Magnoliopsida</taxon>
        <taxon>eudicotyledons</taxon>
        <taxon>Gunneridae</taxon>
        <taxon>Pentapetalae</taxon>
        <taxon>rosids</taxon>
        <taxon>malvids</taxon>
        <taxon>Brassicales</taxon>
        <taxon>Brassicaceae</taxon>
        <taxon>Brassiceae</taxon>
        <taxon>Brassica</taxon>
    </lineage>
</organism>
<dbReference type="Gramene" id="Bra007688.1">
    <property type="protein sequence ID" value="Bra007688.1-P"/>
    <property type="gene ID" value="Bra007688"/>
</dbReference>
<dbReference type="InParanoid" id="M4CTZ4"/>
<protein>
    <recommendedName>
        <fullName evidence="4">RRM domain-containing protein</fullName>
    </recommendedName>
</protein>
<dbReference type="EnsemblPlants" id="Bra007688.1">
    <property type="protein sequence ID" value="Bra007688.1-P"/>
    <property type="gene ID" value="Bra007688"/>
</dbReference>